<feature type="repeat" description="ANK" evidence="1">
    <location>
        <begin position="970"/>
        <end position="1002"/>
    </location>
</feature>
<dbReference type="Pfam" id="PF12796">
    <property type="entry name" value="Ank_2"/>
    <property type="match status" value="1"/>
</dbReference>
<reference evidence="4" key="2">
    <citation type="submission" date="2025-08" db="UniProtKB">
        <authorList>
            <consortium name="Ensembl"/>
        </authorList>
    </citation>
    <scope>IDENTIFICATION</scope>
</reference>
<dbReference type="Ensembl" id="ENSLOCT00000006539.1">
    <property type="protein sequence ID" value="ENSLOCP00000006531.1"/>
    <property type="gene ID" value="ENSLOCG00000005414.1"/>
</dbReference>
<feature type="compositionally biased region" description="Polar residues" evidence="2">
    <location>
        <begin position="1568"/>
        <end position="1588"/>
    </location>
</feature>
<feature type="compositionally biased region" description="Polar residues" evidence="2">
    <location>
        <begin position="831"/>
        <end position="845"/>
    </location>
</feature>
<dbReference type="PANTHER" id="PTHR24149:SF14">
    <property type="entry name" value="ANKYRIN REPEAT DOMAIN 12"/>
    <property type="match status" value="1"/>
</dbReference>
<evidence type="ECO:0000259" key="3">
    <source>
        <dbReference type="Pfam" id="PF18755"/>
    </source>
</evidence>
<feature type="compositionally biased region" description="Basic and acidic residues" evidence="2">
    <location>
        <begin position="60"/>
        <end position="69"/>
    </location>
</feature>
<dbReference type="Gene3D" id="1.25.40.20">
    <property type="entry name" value="Ankyrin repeat-containing domain"/>
    <property type="match status" value="1"/>
</dbReference>
<organism evidence="4 5">
    <name type="scientific">Lepisosteus oculatus</name>
    <name type="common">Spotted gar</name>
    <dbReference type="NCBI Taxonomy" id="7918"/>
    <lineage>
        <taxon>Eukaryota</taxon>
        <taxon>Metazoa</taxon>
        <taxon>Chordata</taxon>
        <taxon>Craniata</taxon>
        <taxon>Vertebrata</taxon>
        <taxon>Euteleostomi</taxon>
        <taxon>Actinopterygii</taxon>
        <taxon>Neopterygii</taxon>
        <taxon>Holostei</taxon>
        <taxon>Semionotiformes</taxon>
        <taxon>Lepisosteidae</taxon>
        <taxon>Lepisosteus</taxon>
    </lineage>
</organism>
<dbReference type="STRING" id="7918.ENSLOCP00000006531"/>
<dbReference type="PROSITE" id="PS50297">
    <property type="entry name" value="ANK_REP_REGION"/>
    <property type="match status" value="3"/>
</dbReference>
<dbReference type="GeneTree" id="ENSGT00940000162618"/>
<feature type="region of interest" description="Disordered" evidence="2">
    <location>
        <begin position="771"/>
        <end position="845"/>
    </location>
</feature>
<dbReference type="Bgee" id="ENSLOCG00000005414">
    <property type="expression patterns" value="Expressed in testis"/>
</dbReference>
<feature type="region of interest" description="Disordered" evidence="2">
    <location>
        <begin position="1551"/>
        <end position="1588"/>
    </location>
</feature>
<dbReference type="InterPro" id="IPR002110">
    <property type="entry name" value="Ankyrin_rpt"/>
</dbReference>
<evidence type="ECO:0000256" key="2">
    <source>
        <dbReference type="SAM" id="MobiDB-lite"/>
    </source>
</evidence>
<sequence>MFGESSLDKATDGRIREMLLLYYAEGTSQVESKKQDLVASSFASMLGSKDSMNPRRQKKSTGERNKNENENTSCKLVNETTETGKSETGILGHLQCAALMQTAALGSGEELDKWMKTSNLSQNTAFTSEDSNTNEPCNSSTQELPMALNSYNFESFTQEVTFEAADFGKQNKKIKKAEDPFIGVYEECRAEDSVKQIPEPQRELNLAFSREYHYDELQKKSTVALTPEVDGYQESIQNSCPCAPSNSTGSYEKKDDVHVNDCSSLIPKTDGQFSAQTCNRNENSAAMLPDVEATAKYPKTNNNLSCDTGVEIARSNEAGCTQYEPSSGVEDDCGECSMSLLAPRITLIKKLAVKRSLSDLKDRTDRMQIFLSRDKESTTVLSQSNSRTISLLLEDKISSDGGFPSLHPFTSSDFSNKCVLSKPDMVSNFIGKSNKTLSFSSESLQMCSRYKDFETSNGMTNIEEDGPNEKNSNDVTVLKTVSKELVKDDNTILTTITEATSSSEVLDVENKQSRKQEKNFHGHTTCTYFEDFQAASEISDCDSQPTLSLYNANSRRIDQIIEEDRDSAAYTFLSTDSMALQNSGTNVSNNKDLGEGIEMKIKELPKLYEVGEEKSCIMNINTSDVGSSESCSLKCSETGKVVMKEDSSNDGVKYRALSQCDEESIHHKSSNNYPITSKSSVVTVLTSMSLGNNVLEKNNDIPLQDPTRSEIHHENSSCDSDITLISEFSCADVENYDANEKIEKTKNDTCAAFHRVTSPFSCDAVSTETVIAQQGRGEKGNNPQKKGINSKDNGSPLTTIKSSSDSSAASEYSNGISNETHNLKQNDESNSENTDGTVHLSNINNQGSCTVQSDCTYVNGKESENQTQQIKDGPRKPHSINSNQPCEFHPAPFLQENVVKEDSASCSESRTSKQLRAPFPVRRVNIPIRNLNKRNSQGETRLHLAAKKGDLCLVQSLIQAGIKVNQADYAGWTALHEASVRGHRDVMKELLEAGADVNSRGLEGVTPIHDAVSSGHYKAVKLLLQYGANPHNKNVFGMSALDSVSDGSMKELLLTSYQSSVVSDKKSPQSVTEPKKRRKPNVKCFCCETEEKSSAVLCKKNGKNPSNAKSITALLDDLEKKLNEISHRELKQVDDAGEGFNTLAKFEKAFSHIQATLNEVLIKQKAEKDDLAKKHRVTSDSSRQRILKDQLTSLASRQKRLLEILQKHQGLKQSMETEKNSLLTQQDTQQRKKSSSWTEINFCTNTTEQQEIVSLGGDSEETPSTNSPPCRDVHTKHDLNYPPPGASETKPAGTTAPTHILFLCDGATGNANKTSILPGMASAHGHPRTSGGSVVFLMQSQNCVPTQDSLTLPSKQHDKERAQGTRPKNIGPCNSQMALQVSPDLPPTNSSTLKVKKGTGAQGGVTKIYSSKGNDSVKLPLTQSQQTTTPSFTRVTQTSVSKPEVKNARLQQEGTKDCNERSQFIRLIQCGVIKPGEDVLQVKLKGSCYKASLKHDASINDGKGRIFHNPTQWIGAILGSGTPVNSSFTWNMVTYKANTLASYLNKLDPTEKGSGVSHPNFIPPPSPNGASRESQTDIRGNSFTNNLQ</sequence>
<evidence type="ECO:0000313" key="4">
    <source>
        <dbReference type="Ensembl" id="ENSLOCP00000006531.1"/>
    </source>
</evidence>
<accession>W5MDS2</accession>
<dbReference type="PANTHER" id="PTHR24149">
    <property type="entry name" value="ANKYRIN REPEAT DOMAIN-CONTAINING PROTEIN 12"/>
    <property type="match status" value="1"/>
</dbReference>
<feature type="repeat" description="ANK" evidence="1">
    <location>
        <begin position="937"/>
        <end position="969"/>
    </location>
</feature>
<dbReference type="InParanoid" id="W5MDS2"/>
<feature type="compositionally biased region" description="Polar residues" evidence="2">
    <location>
        <begin position="811"/>
        <end position="820"/>
    </location>
</feature>
<dbReference type="InterPro" id="IPR036770">
    <property type="entry name" value="Ankyrin_rpt-contain_sf"/>
</dbReference>
<reference evidence="4" key="3">
    <citation type="submission" date="2025-09" db="UniProtKB">
        <authorList>
            <consortium name="Ensembl"/>
        </authorList>
    </citation>
    <scope>IDENTIFICATION</scope>
</reference>
<feature type="compositionally biased region" description="Polar residues" evidence="2">
    <location>
        <begin position="790"/>
        <end position="801"/>
    </location>
</feature>
<dbReference type="SMART" id="SM00248">
    <property type="entry name" value="ANK"/>
    <property type="match status" value="3"/>
</dbReference>
<dbReference type="SUPFAM" id="SSF48403">
    <property type="entry name" value="Ankyrin repeat"/>
    <property type="match status" value="1"/>
</dbReference>
<feature type="region of interest" description="Disordered" evidence="2">
    <location>
        <begin position="1211"/>
        <end position="1240"/>
    </location>
</feature>
<dbReference type="InterPro" id="IPR040843">
    <property type="entry name" value="RAMA"/>
</dbReference>
<dbReference type="Proteomes" id="UP000018468">
    <property type="component" value="Linkage group LG2"/>
</dbReference>
<dbReference type="InterPro" id="IPR053210">
    <property type="entry name" value="ANKRD12"/>
</dbReference>
<feature type="region of interest" description="Disordered" evidence="2">
    <location>
        <begin position="47"/>
        <end position="74"/>
    </location>
</feature>
<dbReference type="GO" id="GO:0005654">
    <property type="term" value="C:nucleoplasm"/>
    <property type="evidence" value="ECO:0000318"/>
    <property type="project" value="GO_Central"/>
</dbReference>
<feature type="region of interest" description="Disordered" evidence="2">
    <location>
        <begin position="1252"/>
        <end position="1294"/>
    </location>
</feature>
<dbReference type="eggNOG" id="ENOG502QS0Y">
    <property type="taxonomic scope" value="Eukaryota"/>
</dbReference>
<protein>
    <recommendedName>
        <fullName evidence="3">RAMA domain-containing protein</fullName>
    </recommendedName>
</protein>
<evidence type="ECO:0000313" key="5">
    <source>
        <dbReference type="Proteomes" id="UP000018468"/>
    </source>
</evidence>
<keyword evidence="5" id="KW-1185">Reference proteome</keyword>
<dbReference type="HOGENOM" id="CLU_244814_0_0_1"/>
<evidence type="ECO:0000256" key="1">
    <source>
        <dbReference type="PROSITE-ProRule" id="PRU00023"/>
    </source>
</evidence>
<name>W5MDS2_LEPOC</name>
<dbReference type="Pfam" id="PF18755">
    <property type="entry name" value="RAMA"/>
    <property type="match status" value="1"/>
</dbReference>
<reference evidence="5" key="1">
    <citation type="submission" date="2011-12" db="EMBL/GenBank/DDBJ databases">
        <title>The Draft Genome of Lepisosteus oculatus.</title>
        <authorList>
            <consortium name="The Broad Institute Genome Assembly &amp; Analysis Group"/>
            <consortium name="Computational R&amp;D Group"/>
            <consortium name="and Sequencing Platform"/>
            <person name="Di Palma F."/>
            <person name="Alfoldi J."/>
            <person name="Johnson J."/>
            <person name="Berlin A."/>
            <person name="Gnerre S."/>
            <person name="Jaffe D."/>
            <person name="MacCallum I."/>
            <person name="Young S."/>
            <person name="Walker B.J."/>
            <person name="Lander E.S."/>
            <person name="Lindblad-Toh K."/>
        </authorList>
    </citation>
    <scope>NUCLEOTIDE SEQUENCE [LARGE SCALE GENOMIC DNA]</scope>
</reference>
<keyword evidence="1" id="KW-0040">ANK repeat</keyword>
<dbReference type="PROSITE" id="PS50088">
    <property type="entry name" value="ANK_REPEAT"/>
    <property type="match status" value="3"/>
</dbReference>
<feature type="domain" description="RAMA" evidence="3">
    <location>
        <begin position="1451"/>
        <end position="1543"/>
    </location>
</feature>
<dbReference type="PRINTS" id="PR01415">
    <property type="entry name" value="ANKYRIN"/>
</dbReference>
<feature type="region of interest" description="Disordered" evidence="2">
    <location>
        <begin position="1347"/>
        <end position="1373"/>
    </location>
</feature>
<feature type="repeat" description="ANK" evidence="1">
    <location>
        <begin position="1003"/>
        <end position="1035"/>
    </location>
</feature>
<proteinExistence type="predicted"/>
<feature type="region of interest" description="Disordered" evidence="2">
    <location>
        <begin position="861"/>
        <end position="883"/>
    </location>
</feature>
<dbReference type="EMBL" id="AHAT01014706">
    <property type="status" value="NOT_ANNOTATED_CDS"/>
    <property type="molecule type" value="Genomic_DNA"/>
</dbReference>